<evidence type="ECO:0000256" key="2">
    <source>
        <dbReference type="PROSITE-ProRule" id="PRU00447"/>
    </source>
</evidence>
<evidence type="ECO:0000259" key="3">
    <source>
        <dbReference type="PROSITE" id="PS51135"/>
    </source>
</evidence>
<organism evidence="4 5">
    <name type="scientific">Musca domestica</name>
    <name type="common">House fly</name>
    <dbReference type="NCBI Taxonomy" id="7370"/>
    <lineage>
        <taxon>Eukaryota</taxon>
        <taxon>Metazoa</taxon>
        <taxon>Ecdysozoa</taxon>
        <taxon>Arthropoda</taxon>
        <taxon>Hexapoda</taxon>
        <taxon>Insecta</taxon>
        <taxon>Pterygota</taxon>
        <taxon>Neoptera</taxon>
        <taxon>Endopterygota</taxon>
        <taxon>Diptera</taxon>
        <taxon>Brachycera</taxon>
        <taxon>Muscomorpha</taxon>
        <taxon>Muscoidea</taxon>
        <taxon>Muscidae</taxon>
        <taxon>Musca</taxon>
    </lineage>
</organism>
<dbReference type="SUPFAM" id="SSF54277">
    <property type="entry name" value="CAD &amp; PB1 domains"/>
    <property type="match status" value="1"/>
</dbReference>
<dbReference type="PROSITE" id="PS51135">
    <property type="entry name" value="CIDE_N"/>
    <property type="match status" value="1"/>
</dbReference>
<protein>
    <submittedName>
        <fullName evidence="5">Uncharacterized protein LOC131800436 isoform X1</fullName>
    </submittedName>
</protein>
<dbReference type="Proteomes" id="UP001652621">
    <property type="component" value="Unplaced"/>
</dbReference>
<dbReference type="Gene3D" id="3.10.20.10">
    <property type="match status" value="1"/>
</dbReference>
<dbReference type="Pfam" id="PF02017">
    <property type="entry name" value="CIDE-N"/>
    <property type="match status" value="1"/>
</dbReference>
<dbReference type="InterPro" id="IPR003508">
    <property type="entry name" value="CIDE-N_dom"/>
</dbReference>
<accession>A0ABM3UPF2</accession>
<proteinExistence type="predicted"/>
<dbReference type="SMART" id="SM00266">
    <property type="entry name" value="CAD"/>
    <property type="match status" value="1"/>
</dbReference>
<sequence length="557" mass="64579">MAKFLCKIWNADRSKKKAFMCEGSIDLVIKKAKEYSLDGSRFVLESDGTEIDDDETLQCILEDKQILMILKFEEMWTPNNILPIPIENIEQTKPNNDITTENSQSIVNIPTSSQEISGESFYIALSSDVGQHLVEVPLTEFTDTINITSDEELMASGSATDELNTLVTKNNPICDSFQGFQIPWNRMSPEVLSQLNNKEKIGKLINSFCNVIVDELRRKTNFIPMNVYRNVAHMAATKYPESFVEKDGEGRVMSYTPISLVTTMRNRNNFLNYSSKKKINVMGIPLTKRKRLSALSRSCAHWQPDISRENYKDVDYKKQILISMHHKKKLLKSELESAKSLMSDCFATQRAYFNDAQNIPTVRDILQNWPMIFNKECLFGHFEKLMDLDIRTFKSNFEKSRSKFRNFFRIEHTEEDDNIIIKAICGYFNEIGALLFKEFKFGTTIDTIRDANETVTPWASIICTSPTDDEKQSIAYVWFEGELTSIEPNSDIITLILQILCYYYIFNIEYPKNISQTCEFFMRYFFKFYPSQCRGQKKNINNLKRIVSLMQKLDCIK</sequence>
<dbReference type="RefSeq" id="XP_058975379.1">
    <property type="nucleotide sequence ID" value="XM_059119396.1"/>
</dbReference>
<dbReference type="PANTHER" id="PTHR31025:SF22">
    <property type="entry name" value="IP13529P"/>
    <property type="match status" value="1"/>
</dbReference>
<evidence type="ECO:0000256" key="1">
    <source>
        <dbReference type="ARBA" id="ARBA00022703"/>
    </source>
</evidence>
<dbReference type="GeneID" id="131800436"/>
<dbReference type="PANTHER" id="PTHR31025">
    <property type="entry name" value="SI:CH211-196P9.1-RELATED"/>
    <property type="match status" value="1"/>
</dbReference>
<keyword evidence="1 2" id="KW-0053">Apoptosis</keyword>
<evidence type="ECO:0000313" key="4">
    <source>
        <dbReference type="Proteomes" id="UP001652621"/>
    </source>
</evidence>
<reference evidence="5" key="1">
    <citation type="submission" date="2025-08" db="UniProtKB">
        <authorList>
            <consortium name="RefSeq"/>
        </authorList>
    </citation>
    <scope>IDENTIFICATION</scope>
    <source>
        <strain evidence="5">Aabys</strain>
        <tissue evidence="5">Whole body</tissue>
    </source>
</reference>
<keyword evidence="4" id="KW-1185">Reference proteome</keyword>
<name>A0ABM3UPF2_MUSDO</name>
<gene>
    <name evidence="5" type="primary">LOC131800436</name>
</gene>
<evidence type="ECO:0000313" key="5">
    <source>
        <dbReference type="RefSeq" id="XP_058975379.1"/>
    </source>
</evidence>
<feature type="domain" description="CIDE-N" evidence="3">
    <location>
        <begin position="2"/>
        <end position="78"/>
    </location>
</feature>